<dbReference type="GO" id="GO:0003700">
    <property type="term" value="F:DNA-binding transcription factor activity"/>
    <property type="evidence" value="ECO:0007669"/>
    <property type="project" value="InterPro"/>
</dbReference>
<dbReference type="Pfam" id="PF12802">
    <property type="entry name" value="MarR_2"/>
    <property type="match status" value="1"/>
</dbReference>
<dbReference type="Gene3D" id="1.10.10.10">
    <property type="entry name" value="Winged helix-like DNA-binding domain superfamily/Winged helix DNA-binding domain"/>
    <property type="match status" value="1"/>
</dbReference>
<dbReference type="PANTHER" id="PTHR33164:SF43">
    <property type="entry name" value="HTH-TYPE TRANSCRIPTIONAL REPRESSOR YETL"/>
    <property type="match status" value="1"/>
</dbReference>
<dbReference type="EMBL" id="RHHQ01000015">
    <property type="protein sequence ID" value="RNB85146.1"/>
    <property type="molecule type" value="Genomic_DNA"/>
</dbReference>
<dbReference type="OrthoDB" id="582199at2"/>
<organism evidence="5 6">
    <name type="scientific">Brevibacillus fluminis</name>
    <dbReference type="NCBI Taxonomy" id="511487"/>
    <lineage>
        <taxon>Bacteria</taxon>
        <taxon>Bacillati</taxon>
        <taxon>Bacillota</taxon>
        <taxon>Bacilli</taxon>
        <taxon>Bacillales</taxon>
        <taxon>Paenibacillaceae</taxon>
        <taxon>Brevibacillus</taxon>
    </lineage>
</organism>
<dbReference type="Proteomes" id="UP000271031">
    <property type="component" value="Unassembled WGS sequence"/>
</dbReference>
<protein>
    <submittedName>
        <fullName evidence="5">MarR family transcriptional regulator</fullName>
    </submittedName>
</protein>
<dbReference type="PANTHER" id="PTHR33164">
    <property type="entry name" value="TRANSCRIPTIONAL REGULATOR, MARR FAMILY"/>
    <property type="match status" value="1"/>
</dbReference>
<dbReference type="RefSeq" id="WP_122919631.1">
    <property type="nucleotide sequence ID" value="NZ_RHHQ01000015.1"/>
</dbReference>
<evidence type="ECO:0000256" key="1">
    <source>
        <dbReference type="ARBA" id="ARBA00023015"/>
    </source>
</evidence>
<evidence type="ECO:0000256" key="2">
    <source>
        <dbReference type="ARBA" id="ARBA00023125"/>
    </source>
</evidence>
<dbReference type="PRINTS" id="PR00598">
    <property type="entry name" value="HTHMARR"/>
</dbReference>
<keyword evidence="3" id="KW-0804">Transcription</keyword>
<gene>
    <name evidence="5" type="ORF">EDM56_19760</name>
</gene>
<dbReference type="PROSITE" id="PS50995">
    <property type="entry name" value="HTH_MARR_2"/>
    <property type="match status" value="1"/>
</dbReference>
<sequence>MTTIQQYVTNLPLETETFFALVDTTARLVGVSEKYWHQQGINGARIRLLVEIAKEGGTMLPSVLAERIGVTRANISVLLHPLEQGGYIRSSDHPEDGRKRRVELTEAGEKLLWDVLPENRKVVAAQMTGLDAAEMHELLRLFRKLQQGME</sequence>
<dbReference type="InterPro" id="IPR039422">
    <property type="entry name" value="MarR/SlyA-like"/>
</dbReference>
<evidence type="ECO:0000313" key="6">
    <source>
        <dbReference type="Proteomes" id="UP000271031"/>
    </source>
</evidence>
<reference evidence="5 6" key="1">
    <citation type="submission" date="2018-10" db="EMBL/GenBank/DDBJ databases">
        <title>Phylogenomics of Brevibacillus.</title>
        <authorList>
            <person name="Dunlap C."/>
        </authorList>
    </citation>
    <scope>NUCLEOTIDE SEQUENCE [LARGE SCALE GENOMIC DNA]</scope>
    <source>
        <strain evidence="5 6">JCM 15716</strain>
    </source>
</reference>
<proteinExistence type="predicted"/>
<dbReference type="AlphaFoldDB" id="A0A3M8DAV7"/>
<keyword evidence="6" id="KW-1185">Reference proteome</keyword>
<comment type="caution">
    <text evidence="5">The sequence shown here is derived from an EMBL/GenBank/DDBJ whole genome shotgun (WGS) entry which is preliminary data.</text>
</comment>
<dbReference type="PROSITE" id="PS01117">
    <property type="entry name" value="HTH_MARR_1"/>
    <property type="match status" value="1"/>
</dbReference>
<dbReference type="SUPFAM" id="SSF46785">
    <property type="entry name" value="Winged helix' DNA-binding domain"/>
    <property type="match status" value="1"/>
</dbReference>
<dbReference type="InterPro" id="IPR000835">
    <property type="entry name" value="HTH_MarR-typ"/>
</dbReference>
<keyword evidence="2" id="KW-0238">DNA-binding</keyword>
<evidence type="ECO:0000313" key="5">
    <source>
        <dbReference type="EMBL" id="RNB85146.1"/>
    </source>
</evidence>
<dbReference type="InterPro" id="IPR036390">
    <property type="entry name" value="WH_DNA-bd_sf"/>
</dbReference>
<dbReference type="GO" id="GO:0003677">
    <property type="term" value="F:DNA binding"/>
    <property type="evidence" value="ECO:0007669"/>
    <property type="project" value="UniProtKB-KW"/>
</dbReference>
<keyword evidence="1" id="KW-0805">Transcription regulation</keyword>
<dbReference type="SMART" id="SM00347">
    <property type="entry name" value="HTH_MARR"/>
    <property type="match status" value="1"/>
</dbReference>
<dbReference type="InterPro" id="IPR023187">
    <property type="entry name" value="Tscrpt_reg_MarR-type_CS"/>
</dbReference>
<name>A0A3M8DAV7_9BACL</name>
<evidence type="ECO:0000259" key="4">
    <source>
        <dbReference type="PROSITE" id="PS50995"/>
    </source>
</evidence>
<accession>A0A3M8DAV7</accession>
<dbReference type="GO" id="GO:0006950">
    <property type="term" value="P:response to stress"/>
    <property type="evidence" value="ECO:0007669"/>
    <property type="project" value="TreeGrafter"/>
</dbReference>
<evidence type="ECO:0000256" key="3">
    <source>
        <dbReference type="ARBA" id="ARBA00023163"/>
    </source>
</evidence>
<feature type="domain" description="HTH marR-type" evidence="4">
    <location>
        <begin position="14"/>
        <end position="147"/>
    </location>
</feature>
<dbReference type="InterPro" id="IPR036388">
    <property type="entry name" value="WH-like_DNA-bd_sf"/>
</dbReference>